<organism evidence="1">
    <name type="scientific">Microvirga ossetica</name>
    <dbReference type="NCBI Taxonomy" id="1882682"/>
    <lineage>
        <taxon>Bacteria</taxon>
        <taxon>Pseudomonadati</taxon>
        <taxon>Pseudomonadota</taxon>
        <taxon>Alphaproteobacteria</taxon>
        <taxon>Hyphomicrobiales</taxon>
        <taxon>Methylobacteriaceae</taxon>
        <taxon>Microvirga</taxon>
    </lineage>
</organism>
<dbReference type="EMBL" id="CP016618">
    <property type="protein sequence ID" value="ANY83604.1"/>
    <property type="molecule type" value="Genomic_DNA"/>
</dbReference>
<accession>A0A1B2EUF9</accession>
<keyword evidence="1" id="KW-0614">Plasmid</keyword>
<sequence>MMAWKSKVALRYLSIAAFILVAIDPKGNSAFAANTIHGYDIGTWRLGDIGQVIDRYIERTILHLDTGVRAHSFAPKRKCNDQTYQLFKEALQANLQKAESDDRHLVWIDELKTQSCDLILGHKWSRGPLTVEYKIDFYSPISCSRIGEFINSEAFSRSYDRPILVSGTMSGEAKLESDTEVLRHIHRNYVACEDMSPNKLRITARFARR</sequence>
<name>A0A1B2EUF9_9HYPH</name>
<proteinExistence type="predicted"/>
<evidence type="ECO:0000313" key="1">
    <source>
        <dbReference type="EMBL" id="ANY83604.1"/>
    </source>
</evidence>
<gene>
    <name evidence="1" type="ORF">BB934_35705</name>
</gene>
<dbReference type="KEGG" id="moc:BB934_35705"/>
<reference evidence="1" key="1">
    <citation type="submission" date="2016-07" db="EMBL/GenBank/DDBJ databases">
        <title>Microvirga ossetica sp. nov. a new species of rhizobia isolated from root nodules of the legume species Vicia alpestris Steven originated from North Ossetia region in the Caucasus.</title>
        <authorList>
            <person name="Safronova V.I."/>
            <person name="Kuznetsova I.G."/>
            <person name="Sazanova A.L."/>
            <person name="Belimov A."/>
            <person name="Andronov E."/>
            <person name="Osledkin Y.S."/>
            <person name="Onishchuk O.P."/>
            <person name="Kurchak O.N."/>
            <person name="Shaposhnikov A.I."/>
            <person name="Willems A."/>
            <person name="Tikhonovich I.A."/>
        </authorList>
    </citation>
    <scope>NUCLEOTIDE SEQUENCE [LARGE SCALE GENOMIC DNA]</scope>
    <source>
        <strain evidence="1">V5/3M</strain>
        <plasmid evidence="1">unnamed3</plasmid>
    </source>
</reference>
<dbReference type="RefSeq" id="WP_099514590.1">
    <property type="nucleotide sequence ID" value="NZ_CP016618.1"/>
</dbReference>
<protein>
    <submittedName>
        <fullName evidence="1">Uncharacterized protein</fullName>
    </submittedName>
</protein>
<geneLocation type="plasmid" evidence="1">
    <name>unnamed3</name>
</geneLocation>
<dbReference type="AlphaFoldDB" id="A0A1B2EUF9"/>